<proteinExistence type="predicted"/>
<sequence length="27" mass="3095">MPNIPSIPLAEWIDNLVDSLTQFEGFF</sequence>
<gene>
    <name evidence="1" type="ORF">MFLO_00410</name>
</gene>
<evidence type="ECO:0000313" key="1">
    <source>
        <dbReference type="EMBL" id="EUJ33666.1"/>
    </source>
</evidence>
<organism evidence="1 2">
    <name type="scientific">Listeria floridensis FSL S10-1187</name>
    <dbReference type="NCBI Taxonomy" id="1265817"/>
    <lineage>
        <taxon>Bacteria</taxon>
        <taxon>Bacillati</taxon>
        <taxon>Bacillota</taxon>
        <taxon>Bacilli</taxon>
        <taxon>Bacillales</taxon>
        <taxon>Listeriaceae</taxon>
        <taxon>Listeria</taxon>
    </lineage>
</organism>
<reference evidence="1 2" key="1">
    <citation type="journal article" date="2014" name="Int. J. Syst. Evol. Microbiol.">
        <title>Listeria floridensis sp. nov., Listeria aquatica sp. nov., Listeria cornellensis sp. nov., Listeria riparia sp. nov. and Listeria grandensis sp. nov., from agricultural and natural environments.</title>
        <authorList>
            <person name="den Bakker H.C."/>
            <person name="Warchocki S."/>
            <person name="Wright E.M."/>
            <person name="Allred A.F."/>
            <person name="Ahlstrom C."/>
            <person name="Manuel C.S."/>
            <person name="Stasiewicz M.J."/>
            <person name="Burrell A."/>
            <person name="Roof S."/>
            <person name="Strawn L."/>
            <person name="Fortes E.D."/>
            <person name="Nightingale K.K."/>
            <person name="Kephart D."/>
            <person name="Wiedmann M."/>
        </authorList>
    </citation>
    <scope>NUCLEOTIDE SEQUENCE [LARGE SCALE GENOMIC DNA]</scope>
    <source>
        <strain evidence="1 2">FSL S10-1187</strain>
    </source>
</reference>
<comment type="caution">
    <text evidence="1">The sequence shown here is derived from an EMBL/GenBank/DDBJ whole genome shotgun (WGS) entry which is preliminary data.</text>
</comment>
<keyword evidence="2" id="KW-1185">Reference proteome</keyword>
<dbReference type="Proteomes" id="UP000019249">
    <property type="component" value="Unassembled WGS sequence"/>
</dbReference>
<evidence type="ECO:0000313" key="2">
    <source>
        <dbReference type="Proteomes" id="UP000019249"/>
    </source>
</evidence>
<dbReference type="EMBL" id="AODF01000001">
    <property type="protein sequence ID" value="EUJ33666.1"/>
    <property type="molecule type" value="Genomic_DNA"/>
</dbReference>
<protein>
    <submittedName>
        <fullName evidence="1">Glycine/betaine/L-proline ABC transporter permease</fullName>
    </submittedName>
</protein>
<name>A0ABN0RIA1_9LIST</name>
<accession>A0ABN0RIA1</accession>